<reference evidence="7 8" key="1">
    <citation type="submission" date="2015-11" db="EMBL/GenBank/DDBJ databases">
        <title>Expanding the genomic diversity of Burkholderia species for the development of highly accurate diagnostics.</title>
        <authorList>
            <person name="Sahl J."/>
            <person name="Keim P."/>
            <person name="Wagner D."/>
        </authorList>
    </citation>
    <scope>NUCLEOTIDE SEQUENCE [LARGE SCALE GENOMIC DNA]</scope>
    <source>
        <strain evidence="7 8">MSMB2167WGS</strain>
    </source>
</reference>
<dbReference type="OrthoDB" id="348111at2"/>
<name>A0A107F7E9_9BURK</name>
<feature type="binding site" evidence="5">
    <location>
        <position position="116"/>
    </location>
    <ligand>
        <name>Mg(2+)</name>
        <dbReference type="ChEBI" id="CHEBI:18420"/>
    </ligand>
</feature>
<gene>
    <name evidence="7" type="ORF">WL73_18165</name>
</gene>
<comment type="cofactor">
    <cofactor evidence="1">
        <name>Mg(2+)</name>
        <dbReference type="ChEBI" id="CHEBI:18420"/>
    </cofactor>
</comment>
<evidence type="ECO:0000313" key="7">
    <source>
        <dbReference type="EMBL" id="KWE00782.1"/>
    </source>
</evidence>
<dbReference type="SUPFAM" id="SSF51621">
    <property type="entry name" value="Phosphoenolpyruvate/pyruvate domain"/>
    <property type="match status" value="1"/>
</dbReference>
<feature type="binding site" evidence="5">
    <location>
        <position position="142"/>
    </location>
    <ligand>
        <name>Mg(2+)</name>
        <dbReference type="ChEBI" id="CHEBI:18420"/>
    </ligand>
</feature>
<dbReference type="PIRSF" id="PIRSF015582">
    <property type="entry name" value="Cit_lyase_B"/>
    <property type="match status" value="1"/>
</dbReference>
<dbReference type="RefSeq" id="WP_060325605.1">
    <property type="nucleotide sequence ID" value="NZ_CP013465.1"/>
</dbReference>
<dbReference type="GO" id="GO:0000287">
    <property type="term" value="F:magnesium ion binding"/>
    <property type="evidence" value="ECO:0007669"/>
    <property type="project" value="TreeGrafter"/>
</dbReference>
<evidence type="ECO:0000256" key="1">
    <source>
        <dbReference type="ARBA" id="ARBA00001946"/>
    </source>
</evidence>
<dbReference type="AlphaFoldDB" id="A0A107F7E9"/>
<dbReference type="GO" id="GO:0006107">
    <property type="term" value="P:oxaloacetate metabolic process"/>
    <property type="evidence" value="ECO:0007669"/>
    <property type="project" value="TreeGrafter"/>
</dbReference>
<dbReference type="InterPro" id="IPR040442">
    <property type="entry name" value="Pyrv_kinase-like_dom_sf"/>
</dbReference>
<dbReference type="InterPro" id="IPR005000">
    <property type="entry name" value="Aldolase/citrate-lyase_domain"/>
</dbReference>
<dbReference type="GO" id="GO:0003824">
    <property type="term" value="F:catalytic activity"/>
    <property type="evidence" value="ECO:0007669"/>
    <property type="project" value="InterPro"/>
</dbReference>
<organism evidence="7 8">
    <name type="scientific">Burkholderia ubonensis</name>
    <dbReference type="NCBI Taxonomy" id="101571"/>
    <lineage>
        <taxon>Bacteria</taxon>
        <taxon>Pseudomonadati</taxon>
        <taxon>Pseudomonadota</taxon>
        <taxon>Betaproteobacteria</taxon>
        <taxon>Burkholderiales</taxon>
        <taxon>Burkholderiaceae</taxon>
        <taxon>Burkholderia</taxon>
        <taxon>Burkholderia cepacia complex</taxon>
    </lineage>
</organism>
<evidence type="ECO:0000259" key="6">
    <source>
        <dbReference type="Pfam" id="PF03328"/>
    </source>
</evidence>
<evidence type="ECO:0000256" key="3">
    <source>
        <dbReference type="ARBA" id="ARBA00022842"/>
    </source>
</evidence>
<accession>A0A107F7E9</accession>
<proteinExistence type="predicted"/>
<evidence type="ECO:0000256" key="5">
    <source>
        <dbReference type="PIRSR" id="PIRSR015582-2"/>
    </source>
</evidence>
<evidence type="ECO:0000256" key="2">
    <source>
        <dbReference type="ARBA" id="ARBA00022723"/>
    </source>
</evidence>
<protein>
    <submittedName>
        <fullName evidence="7">Aldolase</fullName>
    </submittedName>
</protein>
<feature type="binding site" evidence="4">
    <location>
        <position position="116"/>
    </location>
    <ligand>
        <name>substrate</name>
    </ligand>
</feature>
<dbReference type="Gene3D" id="3.20.20.60">
    <property type="entry name" value="Phosphoenolpyruvate-binding domains"/>
    <property type="match status" value="1"/>
</dbReference>
<keyword evidence="2 5" id="KW-0479">Metal-binding</keyword>
<comment type="caution">
    <text evidence="7">The sequence shown here is derived from an EMBL/GenBank/DDBJ whole genome shotgun (WGS) entry which is preliminary data.</text>
</comment>
<dbReference type="Pfam" id="PF03328">
    <property type="entry name" value="HpcH_HpaI"/>
    <property type="match status" value="1"/>
</dbReference>
<dbReference type="PANTHER" id="PTHR32308:SF0">
    <property type="entry name" value="HPCH_HPAI ALDOLASE_CITRATE LYASE DOMAIN-CONTAINING PROTEIN"/>
    <property type="match status" value="1"/>
</dbReference>
<dbReference type="PANTHER" id="PTHR32308">
    <property type="entry name" value="LYASE BETA SUBUNIT, PUTATIVE (AFU_ORTHOLOGUE AFUA_4G13030)-RELATED"/>
    <property type="match status" value="1"/>
</dbReference>
<evidence type="ECO:0000313" key="8">
    <source>
        <dbReference type="Proteomes" id="UP000062998"/>
    </source>
</evidence>
<dbReference type="InterPro" id="IPR011206">
    <property type="entry name" value="Citrate_lyase_beta/mcl1/mcl2"/>
</dbReference>
<sequence length="268" mass="28844">MPSRSWLFVPGNRPDRFAKAVQSGADVVVIDLEDAVPSDKKAVARAEIQQWLSPAARAVYVRINANETWWFDDDVAAFASDERVCGLVIPKVECADAIRRAVGNAHPALRVVPIIETGRAFASLNEIARAPHVERLMFGTIDFQLDVGIEGDGDELLYFRSKLVLASRVAGIAPPIDGVVTSINDAGVLERDARRARSLGFRGKACIHPAQIRAVHAGFAYSDAEMEWAHRVVGAARASGGEAIVVDGKMVDKPIVLKAIEIAAASGQ</sequence>
<dbReference type="InterPro" id="IPR015813">
    <property type="entry name" value="Pyrv/PenolPyrv_kinase-like_dom"/>
</dbReference>
<keyword evidence="3 5" id="KW-0460">Magnesium</keyword>
<dbReference type="EMBL" id="LPIX01000066">
    <property type="protein sequence ID" value="KWE00782.1"/>
    <property type="molecule type" value="Genomic_DNA"/>
</dbReference>
<feature type="binding site" evidence="4">
    <location>
        <position position="62"/>
    </location>
    <ligand>
        <name>substrate</name>
    </ligand>
</feature>
<feature type="domain" description="HpcH/HpaI aldolase/citrate lyase" evidence="6">
    <location>
        <begin position="4"/>
        <end position="209"/>
    </location>
</feature>
<dbReference type="Proteomes" id="UP000062998">
    <property type="component" value="Unassembled WGS sequence"/>
</dbReference>
<evidence type="ECO:0000256" key="4">
    <source>
        <dbReference type="PIRSR" id="PIRSR015582-1"/>
    </source>
</evidence>